<proteinExistence type="inferred from homology"/>
<organism evidence="2 3">
    <name type="scientific">Arthrobacter flavus</name>
    <dbReference type="NCBI Taxonomy" id="95172"/>
    <lineage>
        <taxon>Bacteria</taxon>
        <taxon>Bacillati</taxon>
        <taxon>Actinomycetota</taxon>
        <taxon>Actinomycetes</taxon>
        <taxon>Micrococcales</taxon>
        <taxon>Micrococcaceae</taxon>
        <taxon>Arthrobacter</taxon>
    </lineage>
</organism>
<reference evidence="3" key="1">
    <citation type="journal article" date="2019" name="Int. J. Syst. Evol. Microbiol.">
        <title>The Global Catalogue of Microorganisms (GCM) 10K type strain sequencing project: providing services to taxonomists for standard genome sequencing and annotation.</title>
        <authorList>
            <consortium name="The Broad Institute Genomics Platform"/>
            <consortium name="The Broad Institute Genome Sequencing Center for Infectious Disease"/>
            <person name="Wu L."/>
            <person name="Ma J."/>
        </authorList>
    </citation>
    <scope>NUCLEOTIDE SEQUENCE [LARGE SCALE GENOMIC DNA]</scope>
    <source>
        <strain evidence="3">JCM 11496</strain>
    </source>
</reference>
<feature type="transmembrane region" description="Helical" evidence="1">
    <location>
        <begin position="204"/>
        <end position="227"/>
    </location>
</feature>
<keyword evidence="1" id="KW-1003">Cell membrane</keyword>
<gene>
    <name evidence="2" type="ORF">ACFSFX_07975</name>
</gene>
<evidence type="ECO:0000256" key="1">
    <source>
        <dbReference type="HAMAP-Rule" id="MF_02088"/>
    </source>
</evidence>
<keyword evidence="3" id="KW-1185">Reference proteome</keyword>
<feature type="transmembrane region" description="Helical" evidence="1">
    <location>
        <begin position="21"/>
        <end position="42"/>
    </location>
</feature>
<dbReference type="NCBIfam" id="TIGR00697">
    <property type="entry name" value="queuosine precursor transporter"/>
    <property type="match status" value="1"/>
</dbReference>
<accession>A0ABW4Q756</accession>
<dbReference type="PANTHER" id="PTHR34300">
    <property type="entry name" value="QUEUOSINE PRECURSOR TRANSPORTER-RELATED"/>
    <property type="match status" value="1"/>
</dbReference>
<dbReference type="PANTHER" id="PTHR34300:SF2">
    <property type="entry name" value="QUEUOSINE PRECURSOR TRANSPORTER-RELATED"/>
    <property type="match status" value="1"/>
</dbReference>
<comment type="caution">
    <text evidence="2">The sequence shown here is derived from an EMBL/GenBank/DDBJ whole genome shotgun (WGS) entry which is preliminary data.</text>
</comment>
<dbReference type="RefSeq" id="WP_343878695.1">
    <property type="nucleotide sequence ID" value="NZ_BAAAIJ010000023.1"/>
</dbReference>
<protein>
    <recommendedName>
        <fullName evidence="1">Probable queuosine precursor transporter</fullName>
        <shortName evidence="1">Q precursor transporter</shortName>
    </recommendedName>
</protein>
<keyword evidence="1" id="KW-1133">Transmembrane helix</keyword>
<keyword evidence="1" id="KW-0472">Membrane</keyword>
<feature type="transmembrane region" description="Helical" evidence="1">
    <location>
        <begin position="85"/>
        <end position="112"/>
    </location>
</feature>
<name>A0ABW4Q756_9MICC</name>
<comment type="subcellular location">
    <subcellularLocation>
        <location evidence="1">Cell membrane</location>
        <topology evidence="1">Multi-pass membrane protein</topology>
    </subcellularLocation>
</comment>
<dbReference type="Pfam" id="PF02592">
    <property type="entry name" value="Vut_1"/>
    <property type="match status" value="1"/>
</dbReference>
<comment type="similarity">
    <text evidence="1">Belongs to the vitamin uptake transporter (VUT/ECF) (TC 2.A.88) family. Q precursor transporter subfamily.</text>
</comment>
<evidence type="ECO:0000313" key="3">
    <source>
        <dbReference type="Proteomes" id="UP001597307"/>
    </source>
</evidence>
<keyword evidence="1" id="KW-0812">Transmembrane</keyword>
<sequence>MNEKTLTQLQEKTRAKFASSGSTYFAIMLATLAVVVLLSNIGASKGVLIGPIIGDFSIITDGGFFLFPLAYILGDVISEVYGFKAARLAIIVTFVLSAFASLCYLVIIALPGFDDDFGTSKQAALEGALGPVPLIVLASLLAFAVGQTLNAWVLVKMKGRFGERGLVGRLLGSTVVGEFADTLIFCAIAASVIGITTFGGFLNYLLFGFLYKTLIEVLFVPVTTLVIKAIKKREPSYAAS</sequence>
<feature type="transmembrane region" description="Helical" evidence="1">
    <location>
        <begin position="175"/>
        <end position="198"/>
    </location>
</feature>
<comment type="function">
    <text evidence="1">Involved in the import of queuosine (Q) precursors, required for Q precursor salvage.</text>
</comment>
<evidence type="ECO:0000313" key="2">
    <source>
        <dbReference type="EMBL" id="MFD1846532.1"/>
    </source>
</evidence>
<dbReference type="HAMAP" id="MF_02088">
    <property type="entry name" value="Q_prec_transport"/>
    <property type="match status" value="1"/>
</dbReference>
<keyword evidence="1" id="KW-0813">Transport</keyword>
<feature type="transmembrane region" description="Helical" evidence="1">
    <location>
        <begin position="132"/>
        <end position="155"/>
    </location>
</feature>
<dbReference type="InterPro" id="IPR003744">
    <property type="entry name" value="YhhQ"/>
</dbReference>
<dbReference type="EMBL" id="JBHUGA010000019">
    <property type="protein sequence ID" value="MFD1846532.1"/>
    <property type="molecule type" value="Genomic_DNA"/>
</dbReference>
<dbReference type="Proteomes" id="UP001597307">
    <property type="component" value="Unassembled WGS sequence"/>
</dbReference>
<feature type="transmembrane region" description="Helical" evidence="1">
    <location>
        <begin position="48"/>
        <end position="73"/>
    </location>
</feature>